<feature type="transmembrane region" description="Helical" evidence="1">
    <location>
        <begin position="20"/>
        <end position="42"/>
    </location>
</feature>
<keyword evidence="1" id="KW-0812">Transmembrane</keyword>
<dbReference type="GeneID" id="33060898"/>
<accession>A0ABM5ZVC1</accession>
<dbReference type="PROSITE" id="PS00409">
    <property type="entry name" value="PROKAR_NTER_METHYL"/>
    <property type="match status" value="1"/>
</dbReference>
<dbReference type="RefSeq" id="WP_062843703.1">
    <property type="nucleotide sequence ID" value="NZ_CP014945.1"/>
</dbReference>
<dbReference type="Pfam" id="PF07963">
    <property type="entry name" value="N_methyl"/>
    <property type="match status" value="1"/>
</dbReference>
<dbReference type="Pfam" id="PF16074">
    <property type="entry name" value="PilW"/>
    <property type="match status" value="1"/>
</dbReference>
<organism evidence="2 3">
    <name type="scientific">Psychrobacter alimentarius</name>
    <dbReference type="NCBI Taxonomy" id="261164"/>
    <lineage>
        <taxon>Bacteria</taxon>
        <taxon>Pseudomonadati</taxon>
        <taxon>Pseudomonadota</taxon>
        <taxon>Gammaproteobacteria</taxon>
        <taxon>Moraxellales</taxon>
        <taxon>Moraxellaceae</taxon>
        <taxon>Psychrobacter</taxon>
    </lineage>
</organism>
<sequence length="332" mass="35119">MSSHYLRKYSTVHQAGFTLIELMISLVLGLIVSAAVIQVYLINAKTSSIQASGSELQDASVFGLQQLEKSIRLTNLGNPTTRIDGATRNGGIVLTALNIGVPATSTPYPNTGYLTRRAGDTPAGTNGWTGISNTNTNSDQLTIQYINITGASMIDCEGATAAVNDIVIERYFVRQATDDTSAGAIKNLVLACDAGRVNKAGGIATFTSSSDSKNFGQAGQEFIVNVDQFKVLLGAQYTTGDNAGQLIYLPSSAFLSIKTGKPVVTSVKIGLIVHGSTPIIGSTEQSEFALLGQLPADNKLKTDTSSKKKVRSTYETTTLLRNARVVNINTSL</sequence>
<name>A0ABM5ZVC1_9GAMM</name>
<dbReference type="InterPro" id="IPR012902">
    <property type="entry name" value="N_methyl_site"/>
</dbReference>
<keyword evidence="1" id="KW-1133">Transmembrane helix</keyword>
<dbReference type="InterPro" id="IPR032092">
    <property type="entry name" value="PilW"/>
</dbReference>
<dbReference type="Proteomes" id="UP000076104">
    <property type="component" value="Chromosome"/>
</dbReference>
<keyword evidence="1" id="KW-0472">Membrane</keyword>
<proteinExistence type="predicted"/>
<protein>
    <submittedName>
        <fullName evidence="2">Type IV fimbrial biogenesis protein PilW</fullName>
    </submittedName>
</protein>
<keyword evidence="3" id="KW-1185">Reference proteome</keyword>
<reference evidence="2 3" key="1">
    <citation type="submission" date="2016-03" db="EMBL/GenBank/DDBJ databases">
        <title>Genome sequencing of Psychrobacter alimentarius PAMC 27889.</title>
        <authorList>
            <person name="Lee J."/>
            <person name="Kim O.-S."/>
        </authorList>
    </citation>
    <scope>NUCLEOTIDE SEQUENCE [LARGE SCALE GENOMIC DNA]</scope>
    <source>
        <strain evidence="2 3">PAMC 27889</strain>
    </source>
</reference>
<dbReference type="EMBL" id="CP014945">
    <property type="protein sequence ID" value="AMT95934.1"/>
    <property type="molecule type" value="Genomic_DNA"/>
</dbReference>
<gene>
    <name evidence="2" type="ORF">A3K91_0302</name>
</gene>
<evidence type="ECO:0000256" key="1">
    <source>
        <dbReference type="SAM" id="Phobius"/>
    </source>
</evidence>
<evidence type="ECO:0000313" key="2">
    <source>
        <dbReference type="EMBL" id="AMT95934.1"/>
    </source>
</evidence>
<evidence type="ECO:0000313" key="3">
    <source>
        <dbReference type="Proteomes" id="UP000076104"/>
    </source>
</evidence>
<dbReference type="NCBIfam" id="TIGR02532">
    <property type="entry name" value="IV_pilin_GFxxxE"/>
    <property type="match status" value="1"/>
</dbReference>